<evidence type="ECO:0000256" key="7">
    <source>
        <dbReference type="ARBA" id="ARBA00023170"/>
    </source>
</evidence>
<dbReference type="GO" id="GO:0004930">
    <property type="term" value="F:G protein-coupled receptor activity"/>
    <property type="evidence" value="ECO:0007669"/>
    <property type="project" value="UniProtKB-KW"/>
</dbReference>
<dbReference type="EMBL" id="FJ483967">
    <property type="protein sequence ID" value="AEV80894.1"/>
    <property type="molecule type" value="Genomic_DNA"/>
</dbReference>
<evidence type="ECO:0000256" key="8">
    <source>
        <dbReference type="ARBA" id="ARBA00023224"/>
    </source>
</evidence>
<dbReference type="GO" id="GO:0016020">
    <property type="term" value="C:membrane"/>
    <property type="evidence" value="ECO:0007669"/>
    <property type="project" value="InterPro"/>
</dbReference>
<evidence type="ECO:0000256" key="11">
    <source>
        <dbReference type="SAM" id="Phobius"/>
    </source>
</evidence>
<keyword evidence="7 9" id="KW-0675">Receptor</keyword>
<comment type="subcellular location">
    <subcellularLocation>
        <location evidence="1">Host cell membrane</location>
        <topology evidence="1">Multi-pass membrane protein</topology>
    </subcellularLocation>
</comment>
<dbReference type="Pfam" id="PF00001">
    <property type="entry name" value="7tm_1"/>
    <property type="match status" value="1"/>
</dbReference>
<dbReference type="InterPro" id="IPR017452">
    <property type="entry name" value="GPCR_Rhodpsn_7TM"/>
</dbReference>
<evidence type="ECO:0000256" key="5">
    <source>
        <dbReference type="ARBA" id="ARBA00023040"/>
    </source>
</evidence>
<dbReference type="PROSITE" id="PS00237">
    <property type="entry name" value="G_PROTEIN_RECEP_F1_1"/>
    <property type="match status" value="1"/>
</dbReference>
<gene>
    <name evidence="13" type="primary">UL33</name>
</gene>
<feature type="transmembrane region" description="Helical" evidence="11">
    <location>
        <begin position="113"/>
        <end position="131"/>
    </location>
</feature>
<keyword evidence="3 9" id="KW-0812">Transmembrane</keyword>
<dbReference type="GO" id="GO:0020002">
    <property type="term" value="C:host cell plasma membrane"/>
    <property type="evidence" value="ECO:0007669"/>
    <property type="project" value="UniProtKB-SubCell"/>
</dbReference>
<dbReference type="Proteomes" id="UP000097892">
    <property type="component" value="Segment"/>
</dbReference>
<evidence type="ECO:0000256" key="4">
    <source>
        <dbReference type="ARBA" id="ARBA00022989"/>
    </source>
</evidence>
<keyword evidence="13" id="KW-0946">Virion</keyword>
<dbReference type="InterPro" id="IPR050119">
    <property type="entry name" value="CCR1-9-like"/>
</dbReference>
<feature type="transmembrane region" description="Helical" evidence="11">
    <location>
        <begin position="74"/>
        <end position="93"/>
    </location>
</feature>
<evidence type="ECO:0000313" key="14">
    <source>
        <dbReference type="Proteomes" id="UP000097892"/>
    </source>
</evidence>
<proteinExistence type="inferred from homology"/>
<evidence type="ECO:0000256" key="3">
    <source>
        <dbReference type="ARBA" id="ARBA00022692"/>
    </source>
</evidence>
<feature type="transmembrane region" description="Helical" evidence="11">
    <location>
        <begin position="151"/>
        <end position="177"/>
    </location>
</feature>
<dbReference type="PRINTS" id="PR00237">
    <property type="entry name" value="GPCRRHODOPSN"/>
</dbReference>
<dbReference type="GO" id="GO:0019031">
    <property type="term" value="C:viral envelope"/>
    <property type="evidence" value="ECO:0007669"/>
    <property type="project" value="UniProtKB-KW"/>
</dbReference>
<evidence type="ECO:0000313" key="13">
    <source>
        <dbReference type="EMBL" id="AEV80894.1"/>
    </source>
</evidence>
<dbReference type="KEGG" id="vg:11464264"/>
<keyword evidence="2" id="KW-1043">Host membrane</keyword>
<dbReference type="PANTHER" id="PTHR10489">
    <property type="entry name" value="CELL ADHESION MOLECULE"/>
    <property type="match status" value="1"/>
</dbReference>
<sequence>MEILLETPNNTAVYTEDYLHINDSCGTTASLQMARYAEALINTFIILIGAPLNCIVLITQMLSNRVHGYSTPALYMTNLSSANLITLMVLPFIVLGNRGYLPGTVQTCKFISLAYYSSCTVGFATVALIAADRYRVLHRKTHRRSSYTKTYVILATTWMISLICAAPASLYTTVVVHDDKIGIGEQTCVLFFEQDQIYTILLCFKILITLIWGITPIAMMTWFYTFFYTTLKRASYHKRNRTVTFISLLLLSFLFIQTPYVIIMLFDGIAMMHWPLECQYLSHRKVIATMAKLVPNFHCLINPILYAFLGNNFLQRLKQCVRGELFDRRAFLRSRQNSAARASNPTRRPSASPLVPTGTPPSNGTENASPRDTETVPNFSSQAAALLSSPPPPPKPSTKPRNLIKETPPET</sequence>
<feature type="transmembrane region" description="Helical" evidence="11">
    <location>
        <begin position="197"/>
        <end position="224"/>
    </location>
</feature>
<feature type="transmembrane region" description="Helical" evidence="11">
    <location>
        <begin position="286"/>
        <end position="309"/>
    </location>
</feature>
<feature type="compositionally biased region" description="Polar residues" evidence="10">
    <location>
        <begin position="336"/>
        <end position="349"/>
    </location>
</feature>
<dbReference type="GeneID" id="11464264"/>
<name>G8XSU7_9BETA</name>
<keyword evidence="14" id="KW-1185">Reference proteome</keyword>
<dbReference type="PROSITE" id="PS50262">
    <property type="entry name" value="G_PROTEIN_RECEP_F1_2"/>
    <property type="match status" value="1"/>
</dbReference>
<evidence type="ECO:0000256" key="10">
    <source>
        <dbReference type="SAM" id="MobiDB-lite"/>
    </source>
</evidence>
<comment type="similarity">
    <text evidence="9">Belongs to the G-protein coupled receptor 1 family.</text>
</comment>
<keyword evidence="13" id="KW-0261">Viral envelope protein</keyword>
<dbReference type="Gene3D" id="1.20.1070.10">
    <property type="entry name" value="Rhodopsin 7-helix transmembrane proteins"/>
    <property type="match status" value="1"/>
</dbReference>
<keyword evidence="6 11" id="KW-0472">Membrane</keyword>
<dbReference type="InterPro" id="IPR000276">
    <property type="entry name" value="GPCR_Rhodpsn"/>
</dbReference>
<reference evidence="13" key="1">
    <citation type="submission" date="2011-12" db="EMBL/GenBank/DDBJ databases">
        <title>Comparative genomics of primate cytomegaloviruses.</title>
        <authorList>
            <person name="Davison A.J."/>
            <person name="Holton M."/>
            <person name="Dolan A."/>
            <person name="Dargan D.J."/>
            <person name="Gatherer D."/>
            <person name="Hayward G.S."/>
        </authorList>
    </citation>
    <scope>NUCLEOTIDE SEQUENCE [LARGE SCALE GENOMIC DNA]</scope>
    <source>
        <strain evidence="13">SqSHV</strain>
    </source>
</reference>
<dbReference type="RefSeq" id="YP_004940205.1">
    <property type="nucleotide sequence ID" value="NC_016448.1"/>
</dbReference>
<dbReference type="SUPFAM" id="SSF81321">
    <property type="entry name" value="Family A G protein-coupled receptor-like"/>
    <property type="match status" value="1"/>
</dbReference>
<feature type="transmembrane region" description="Helical" evidence="11">
    <location>
        <begin position="245"/>
        <end position="266"/>
    </location>
</feature>
<evidence type="ECO:0000256" key="9">
    <source>
        <dbReference type="RuleBase" id="RU000688"/>
    </source>
</evidence>
<feature type="transmembrane region" description="Helical" evidence="11">
    <location>
        <begin position="39"/>
        <end position="62"/>
    </location>
</feature>
<feature type="domain" description="G-protein coupled receptors family 1 profile" evidence="12">
    <location>
        <begin position="52"/>
        <end position="306"/>
    </location>
</feature>
<evidence type="ECO:0000256" key="1">
    <source>
        <dbReference type="ARBA" id="ARBA00004598"/>
    </source>
</evidence>
<dbReference type="PANTHER" id="PTHR10489:SF932">
    <property type="entry name" value="G-PROTEIN COUPLED RECEPTORS FAMILY 1 PROFILE DOMAIN-CONTAINING PROTEIN"/>
    <property type="match status" value="1"/>
</dbReference>
<organism evidence="13 14">
    <name type="scientific">Saimiriine betaherpesvirus 4</name>
    <dbReference type="NCBI Taxonomy" id="1535247"/>
    <lineage>
        <taxon>Viruses</taxon>
        <taxon>Duplodnaviria</taxon>
        <taxon>Heunggongvirae</taxon>
        <taxon>Peploviricota</taxon>
        <taxon>Herviviricetes</taxon>
        <taxon>Herpesvirales</taxon>
        <taxon>Orthoherpesviridae</taxon>
        <taxon>Betaherpesvirinae</taxon>
        <taxon>Cytomegalovirus</taxon>
        <taxon>Cytomegalovirus saimiriinebeta4</taxon>
    </lineage>
</organism>
<accession>G8XSU7</accession>
<evidence type="ECO:0000256" key="6">
    <source>
        <dbReference type="ARBA" id="ARBA00023136"/>
    </source>
</evidence>
<keyword evidence="8 9" id="KW-0807">Transducer</keyword>
<protein>
    <submittedName>
        <fullName evidence="13">Envelope glycoprotein UL33</fullName>
    </submittedName>
</protein>
<feature type="region of interest" description="Disordered" evidence="10">
    <location>
        <begin position="336"/>
        <end position="411"/>
    </location>
</feature>
<evidence type="ECO:0000256" key="2">
    <source>
        <dbReference type="ARBA" id="ARBA00022511"/>
    </source>
</evidence>
<dbReference type="OrthoDB" id="15216at10239"/>
<keyword evidence="5 9" id="KW-0297">G-protein coupled receptor</keyword>
<keyword evidence="4 11" id="KW-1133">Transmembrane helix</keyword>
<evidence type="ECO:0000259" key="12">
    <source>
        <dbReference type="PROSITE" id="PS50262"/>
    </source>
</evidence>
<keyword evidence="2" id="KW-1032">Host cell membrane</keyword>